<protein>
    <submittedName>
        <fullName evidence="2">Uncharacterized protein</fullName>
    </submittedName>
</protein>
<evidence type="ECO:0000313" key="2">
    <source>
        <dbReference type="EMBL" id="SEO56316.1"/>
    </source>
</evidence>
<feature type="compositionally biased region" description="Polar residues" evidence="1">
    <location>
        <begin position="39"/>
        <end position="53"/>
    </location>
</feature>
<dbReference type="OrthoDB" id="8546042at2"/>
<gene>
    <name evidence="2" type="ORF">SAMN05216333_11264</name>
</gene>
<dbReference type="RefSeq" id="WP_090319046.1">
    <property type="nucleotide sequence ID" value="NZ_FNOE01000012.1"/>
</dbReference>
<sequence>MLTSRSVLNAIKGLIGSTIIFSVCVPAIALAQSTATEQNHPQLQSQHLTTQPPETSPDINRPLRTIHRIGTAIGAPRNSVSIKSTDAGVIPRQPSTTGCINCGVINSINRIGQGPGLNAIAGAIVAGTVAREVIRQNPYPLGTNYPGVMDGVHAENTPQPHDQYQVGITMNDGRQAIIALPDAANFHQGDRVRLVDGVLVPDRQ</sequence>
<evidence type="ECO:0000256" key="1">
    <source>
        <dbReference type="SAM" id="MobiDB-lite"/>
    </source>
</evidence>
<dbReference type="STRING" id="42354.SAMN05216333_11264"/>
<keyword evidence="3" id="KW-1185">Reference proteome</keyword>
<reference evidence="3" key="1">
    <citation type="submission" date="2016-10" db="EMBL/GenBank/DDBJ databases">
        <authorList>
            <person name="Varghese N."/>
            <person name="Submissions S."/>
        </authorList>
    </citation>
    <scope>NUCLEOTIDE SEQUENCE [LARGE SCALE GENOMIC DNA]</scope>
    <source>
        <strain evidence="3">Nm76</strain>
    </source>
</reference>
<name>A0A1H8QQI4_9PROT</name>
<organism evidence="2 3">
    <name type="scientific">Nitrosomonas oligotropha</name>
    <dbReference type="NCBI Taxonomy" id="42354"/>
    <lineage>
        <taxon>Bacteria</taxon>
        <taxon>Pseudomonadati</taxon>
        <taxon>Pseudomonadota</taxon>
        <taxon>Betaproteobacteria</taxon>
        <taxon>Nitrosomonadales</taxon>
        <taxon>Nitrosomonadaceae</taxon>
        <taxon>Nitrosomonas</taxon>
    </lineage>
</organism>
<feature type="region of interest" description="Disordered" evidence="1">
    <location>
        <begin position="39"/>
        <end position="60"/>
    </location>
</feature>
<accession>A0A1H8QQI4</accession>
<dbReference type="EMBL" id="FODO01000012">
    <property type="protein sequence ID" value="SEO56316.1"/>
    <property type="molecule type" value="Genomic_DNA"/>
</dbReference>
<dbReference type="AlphaFoldDB" id="A0A1H8QQI4"/>
<proteinExistence type="predicted"/>
<evidence type="ECO:0000313" key="3">
    <source>
        <dbReference type="Proteomes" id="UP000198814"/>
    </source>
</evidence>
<dbReference type="Proteomes" id="UP000198814">
    <property type="component" value="Unassembled WGS sequence"/>
</dbReference>